<feature type="domain" description="Response regulatory" evidence="3">
    <location>
        <begin position="542"/>
        <end position="650"/>
    </location>
</feature>
<dbReference type="Gene3D" id="3.40.50.2300">
    <property type="match status" value="1"/>
</dbReference>
<feature type="compositionally biased region" description="Basic and acidic residues" evidence="2">
    <location>
        <begin position="400"/>
        <end position="416"/>
    </location>
</feature>
<feature type="compositionally biased region" description="Basic and acidic residues" evidence="2">
    <location>
        <begin position="254"/>
        <end position="270"/>
    </location>
</feature>
<evidence type="ECO:0000256" key="1">
    <source>
        <dbReference type="PROSITE-ProRule" id="PRU00169"/>
    </source>
</evidence>
<dbReference type="SUPFAM" id="SSF52172">
    <property type="entry name" value="CheY-like"/>
    <property type="match status" value="1"/>
</dbReference>
<reference evidence="4 5" key="1">
    <citation type="journal article" date="2023" name="Int. J. Mol. Sci.">
        <title>De Novo Assembly and Annotation of 11 Diverse Shrub Willow (Salix) Genomes Reveals Novel Gene Organization in Sex-Linked Regions.</title>
        <authorList>
            <person name="Hyden B."/>
            <person name="Feng K."/>
            <person name="Yates T.B."/>
            <person name="Jawdy S."/>
            <person name="Cereghino C."/>
            <person name="Smart L.B."/>
            <person name="Muchero W."/>
        </authorList>
    </citation>
    <scope>NUCLEOTIDE SEQUENCE [LARGE SCALE GENOMIC DNA]</scope>
    <source>
        <tissue evidence="4">Shoot tip</tissue>
    </source>
</reference>
<keyword evidence="5" id="KW-1185">Reference proteome</keyword>
<feature type="modified residue" description="4-aspartylphosphate" evidence="1">
    <location>
        <position position="598"/>
    </location>
</feature>
<feature type="compositionally biased region" description="Basic and acidic residues" evidence="2">
    <location>
        <begin position="183"/>
        <end position="210"/>
    </location>
</feature>
<evidence type="ECO:0000259" key="3">
    <source>
        <dbReference type="PROSITE" id="PS50110"/>
    </source>
</evidence>
<dbReference type="Proteomes" id="UP001162972">
    <property type="component" value="Chromosome 3"/>
</dbReference>
<evidence type="ECO:0000313" key="4">
    <source>
        <dbReference type="EMBL" id="KAJ6414690.1"/>
    </source>
</evidence>
<evidence type="ECO:0000256" key="2">
    <source>
        <dbReference type="SAM" id="MobiDB-lite"/>
    </source>
</evidence>
<dbReference type="CDD" id="cd17546">
    <property type="entry name" value="REC_hyHK_CKI1_RcsC-like"/>
    <property type="match status" value="1"/>
</dbReference>
<dbReference type="InterPro" id="IPR001789">
    <property type="entry name" value="Sig_transdc_resp-reg_receiver"/>
</dbReference>
<sequence>MANKDNTQMDLESKMLFSELDHFIAKSQEKSEIIAAKSFKIEIEASLIARSNLDQEVRSKIDKARQWLNQKMDGLKTEEDGQENKGPISSNSILTRSSSPVSSGEALNFFQCLPCDPKAMAADHHMYCLRRCFEQLTNTLLVVSAEIERIKAGVSAGLEKTRESSFVSKVALSESDEFSPKTTDIDESNKEDNRNASDHPEEQGNEHDLPSKAQGGGDAEEDDRNASDHPEEQGNEQALPSKEQDGGDAEEDDRNASDHPEEQGNEHDLPGKVQDGGDAEEDDRNASDHPEEQGNENDLPGKTRDGGYAEEDNGNASDHPGEQGNEHDLPGKTRDGGYAEEDNGNASDHPGERGNEHALPGKVQDGGDAEEDDRNASDHPEEQGNEHDLPGGGDAEEDDRNASDHPEEQGNEHDLPSKAPCGGDAEEITNPVIPLSMADEDNTQSERETQNLLKKLDECITKFDQKRQVLQDAIESEIEAVKKDQKETREIRSTLVHEPGDTSSNLEAGSREIASTVKQWLNQKALIGGDATGDQDQGNTYSVLIVDDDRNARDAIQRYTIRIGEQKHCTMEFQEAKNGKEAVYLHLAGASFDLIVMDDHMPIMTGFQATKLLRKMGVKSQIVGVTSEPDHQAFIDAGFNTCVRKPRSIA</sequence>
<feature type="region of interest" description="Disordered" evidence="2">
    <location>
        <begin position="160"/>
        <end position="428"/>
    </location>
</feature>
<dbReference type="PROSITE" id="PS50110">
    <property type="entry name" value="RESPONSE_REGULATORY"/>
    <property type="match status" value="1"/>
</dbReference>
<keyword evidence="1" id="KW-0597">Phosphoprotein</keyword>
<protein>
    <recommendedName>
        <fullName evidence="3">Response regulatory domain-containing protein</fullName>
    </recommendedName>
</protein>
<dbReference type="Pfam" id="PF00072">
    <property type="entry name" value="Response_reg"/>
    <property type="match status" value="1"/>
</dbReference>
<dbReference type="EMBL" id="JAPFFJ010000012">
    <property type="protein sequence ID" value="KAJ6414690.1"/>
    <property type="molecule type" value="Genomic_DNA"/>
</dbReference>
<feature type="compositionally biased region" description="Basic and acidic residues" evidence="2">
    <location>
        <begin position="74"/>
        <end position="83"/>
    </location>
</feature>
<dbReference type="PANTHER" id="PTHR43228:SF19">
    <property type="entry name" value="RESPONSE REGULATOR RECEIVER DOMAIN PROTEIN"/>
    <property type="match status" value="1"/>
</dbReference>
<organism evidence="4 5">
    <name type="scientific">Salix udensis</name>
    <dbReference type="NCBI Taxonomy" id="889485"/>
    <lineage>
        <taxon>Eukaryota</taxon>
        <taxon>Viridiplantae</taxon>
        <taxon>Streptophyta</taxon>
        <taxon>Embryophyta</taxon>
        <taxon>Tracheophyta</taxon>
        <taxon>Spermatophyta</taxon>
        <taxon>Magnoliopsida</taxon>
        <taxon>eudicotyledons</taxon>
        <taxon>Gunneridae</taxon>
        <taxon>Pentapetalae</taxon>
        <taxon>rosids</taxon>
        <taxon>fabids</taxon>
        <taxon>Malpighiales</taxon>
        <taxon>Salicaceae</taxon>
        <taxon>Saliceae</taxon>
        <taxon>Salix</taxon>
    </lineage>
</organism>
<feature type="compositionally biased region" description="Low complexity" evidence="2">
    <location>
        <begin position="89"/>
        <end position="99"/>
    </location>
</feature>
<evidence type="ECO:0000313" key="5">
    <source>
        <dbReference type="Proteomes" id="UP001162972"/>
    </source>
</evidence>
<dbReference type="PANTHER" id="PTHR43228">
    <property type="entry name" value="TWO-COMPONENT RESPONSE REGULATOR"/>
    <property type="match status" value="1"/>
</dbReference>
<comment type="caution">
    <text evidence="4">The sequence shown here is derived from an EMBL/GenBank/DDBJ whole genome shotgun (WGS) entry which is preliminary data.</text>
</comment>
<gene>
    <name evidence="4" type="ORF">OIU84_003653</name>
</gene>
<feature type="region of interest" description="Disordered" evidence="2">
    <location>
        <begin position="74"/>
        <end position="99"/>
    </location>
</feature>
<dbReference type="InterPro" id="IPR052048">
    <property type="entry name" value="ST_Response_Regulator"/>
</dbReference>
<dbReference type="AlphaFoldDB" id="A0AAD6K2C5"/>
<dbReference type="SMART" id="SM00448">
    <property type="entry name" value="REC"/>
    <property type="match status" value="1"/>
</dbReference>
<feature type="compositionally biased region" description="Basic and acidic residues" evidence="2">
    <location>
        <begin position="319"/>
        <end position="337"/>
    </location>
</feature>
<proteinExistence type="predicted"/>
<dbReference type="InterPro" id="IPR011006">
    <property type="entry name" value="CheY-like_superfamily"/>
</dbReference>
<accession>A0AAD6K2C5</accession>
<name>A0AAD6K2C5_9ROSI</name>
<dbReference type="GO" id="GO:0000160">
    <property type="term" value="P:phosphorelay signal transduction system"/>
    <property type="evidence" value="ECO:0007669"/>
    <property type="project" value="InterPro"/>
</dbReference>
<feature type="compositionally biased region" description="Basic and acidic residues" evidence="2">
    <location>
        <begin position="374"/>
        <end position="389"/>
    </location>
</feature>